<dbReference type="WBParaSite" id="PS1159_v2.g5102.t1">
    <property type="protein sequence ID" value="PS1159_v2.g5102.t1"/>
    <property type="gene ID" value="PS1159_v2.g5102"/>
</dbReference>
<dbReference type="Proteomes" id="UP000887580">
    <property type="component" value="Unplaced"/>
</dbReference>
<reference evidence="2" key="1">
    <citation type="submission" date="2022-11" db="UniProtKB">
        <authorList>
            <consortium name="WormBaseParasite"/>
        </authorList>
    </citation>
    <scope>IDENTIFICATION</scope>
</reference>
<protein>
    <submittedName>
        <fullName evidence="2">Annexin</fullName>
    </submittedName>
</protein>
<sequence length="122" mass="14043">MKNRENLKTEKLNECEEFHGTINGPDDEDFHPEEASKSLRQALEAGIQCDDKVLIQVLLKHDNFQRQKIAAAYEGQYDRILVDDVEEVLGGFFLDCTLALLQPAHLYSTKMLHYAISVRFLF</sequence>
<name>A0AC35GGD5_9BILA</name>
<organism evidence="1 2">
    <name type="scientific">Panagrolaimus sp. PS1159</name>
    <dbReference type="NCBI Taxonomy" id="55785"/>
    <lineage>
        <taxon>Eukaryota</taxon>
        <taxon>Metazoa</taxon>
        <taxon>Ecdysozoa</taxon>
        <taxon>Nematoda</taxon>
        <taxon>Chromadorea</taxon>
        <taxon>Rhabditida</taxon>
        <taxon>Tylenchina</taxon>
        <taxon>Panagrolaimomorpha</taxon>
        <taxon>Panagrolaimoidea</taxon>
        <taxon>Panagrolaimidae</taxon>
        <taxon>Panagrolaimus</taxon>
    </lineage>
</organism>
<accession>A0AC35GGD5</accession>
<evidence type="ECO:0000313" key="2">
    <source>
        <dbReference type="WBParaSite" id="PS1159_v2.g5102.t1"/>
    </source>
</evidence>
<proteinExistence type="predicted"/>
<evidence type="ECO:0000313" key="1">
    <source>
        <dbReference type="Proteomes" id="UP000887580"/>
    </source>
</evidence>